<dbReference type="EMBL" id="CM035434">
    <property type="protein sequence ID" value="KAH7292600.1"/>
    <property type="molecule type" value="Genomic_DNA"/>
</dbReference>
<dbReference type="Proteomes" id="UP000825935">
    <property type="component" value="Chromosome 29"/>
</dbReference>
<proteinExistence type="predicted"/>
<accession>A0A8T2R992</accession>
<organism evidence="1 2">
    <name type="scientific">Ceratopteris richardii</name>
    <name type="common">Triangle waterfern</name>
    <dbReference type="NCBI Taxonomy" id="49495"/>
    <lineage>
        <taxon>Eukaryota</taxon>
        <taxon>Viridiplantae</taxon>
        <taxon>Streptophyta</taxon>
        <taxon>Embryophyta</taxon>
        <taxon>Tracheophyta</taxon>
        <taxon>Polypodiopsida</taxon>
        <taxon>Polypodiidae</taxon>
        <taxon>Polypodiales</taxon>
        <taxon>Pteridineae</taxon>
        <taxon>Pteridaceae</taxon>
        <taxon>Parkerioideae</taxon>
        <taxon>Ceratopteris</taxon>
    </lineage>
</organism>
<evidence type="ECO:0000313" key="1">
    <source>
        <dbReference type="EMBL" id="KAH7292600.1"/>
    </source>
</evidence>
<name>A0A8T2R992_CERRI</name>
<dbReference type="AlphaFoldDB" id="A0A8T2R992"/>
<evidence type="ECO:0000313" key="2">
    <source>
        <dbReference type="Proteomes" id="UP000825935"/>
    </source>
</evidence>
<comment type="caution">
    <text evidence="1">The sequence shown here is derived from an EMBL/GenBank/DDBJ whole genome shotgun (WGS) entry which is preliminary data.</text>
</comment>
<gene>
    <name evidence="1" type="ORF">KP509_29G077000</name>
</gene>
<protein>
    <submittedName>
        <fullName evidence="1">Uncharacterized protein</fullName>
    </submittedName>
</protein>
<keyword evidence="2" id="KW-1185">Reference proteome</keyword>
<sequence>MLCLHILRCKSFKLKLAHARTAVMGRHSVGVIVNSFLKRHQLNYLILLYEEQKRRKQTVASAWKLLTLFTIDPLQALLKVLKASDFPLNDLCDQDQSYNLCDNLKMAVTNETGVASRRDSRKYTLLFPNYDAFICHKVRFKKKYLVVCKL</sequence>
<reference evidence="1" key="1">
    <citation type="submission" date="2021-08" db="EMBL/GenBank/DDBJ databases">
        <title>WGS assembly of Ceratopteris richardii.</title>
        <authorList>
            <person name="Marchant D.B."/>
            <person name="Chen G."/>
            <person name="Jenkins J."/>
            <person name="Shu S."/>
            <person name="Leebens-Mack J."/>
            <person name="Grimwood J."/>
            <person name="Schmutz J."/>
            <person name="Soltis P."/>
            <person name="Soltis D."/>
            <person name="Chen Z.-H."/>
        </authorList>
    </citation>
    <scope>NUCLEOTIDE SEQUENCE</scope>
    <source>
        <strain evidence="1">Whitten #5841</strain>
        <tissue evidence="1">Leaf</tissue>
    </source>
</reference>